<dbReference type="PANTHER" id="PTHR43046:SF12">
    <property type="entry name" value="GDP-MANNOSE MANNOSYL HYDROLASE"/>
    <property type="match status" value="1"/>
</dbReference>
<dbReference type="SUPFAM" id="SSF55811">
    <property type="entry name" value="Nudix"/>
    <property type="match status" value="1"/>
</dbReference>
<protein>
    <submittedName>
        <fullName evidence="7">NUDIX hydrolase</fullName>
    </submittedName>
</protein>
<dbReference type="Pfam" id="PF00293">
    <property type="entry name" value="NUDIX"/>
    <property type="match status" value="1"/>
</dbReference>
<comment type="cofactor">
    <cofactor evidence="1">
        <name>Mg(2+)</name>
        <dbReference type="ChEBI" id="CHEBI:18420"/>
    </cofactor>
</comment>
<gene>
    <name evidence="7" type="ORF">ACFOLH_16390</name>
</gene>
<keyword evidence="8" id="KW-1185">Reference proteome</keyword>
<dbReference type="Gene3D" id="3.90.79.10">
    <property type="entry name" value="Nucleoside Triphosphate Pyrophosphohydrolase"/>
    <property type="match status" value="1"/>
</dbReference>
<feature type="domain" description="Nudix hydrolase" evidence="6">
    <location>
        <begin position="15"/>
        <end position="158"/>
    </location>
</feature>
<organism evidence="7 8">
    <name type="scientific">Aquipuribacter hungaricus</name>
    <dbReference type="NCBI Taxonomy" id="545624"/>
    <lineage>
        <taxon>Bacteria</taxon>
        <taxon>Bacillati</taxon>
        <taxon>Actinomycetota</taxon>
        <taxon>Actinomycetes</taxon>
        <taxon>Micrococcales</taxon>
        <taxon>Intrasporangiaceae</taxon>
        <taxon>Aquipuribacter</taxon>
    </lineage>
</organism>
<proteinExistence type="inferred from homology"/>
<evidence type="ECO:0000256" key="3">
    <source>
        <dbReference type="ARBA" id="ARBA00022801"/>
    </source>
</evidence>
<dbReference type="InterPro" id="IPR020084">
    <property type="entry name" value="NUDIX_hydrolase_CS"/>
</dbReference>
<reference evidence="8" key="1">
    <citation type="journal article" date="2019" name="Int. J. Syst. Evol. Microbiol.">
        <title>The Global Catalogue of Microorganisms (GCM) 10K type strain sequencing project: providing services to taxonomists for standard genome sequencing and annotation.</title>
        <authorList>
            <consortium name="The Broad Institute Genomics Platform"/>
            <consortium name="The Broad Institute Genome Sequencing Center for Infectious Disease"/>
            <person name="Wu L."/>
            <person name="Ma J."/>
        </authorList>
    </citation>
    <scope>NUCLEOTIDE SEQUENCE [LARGE SCALE GENOMIC DNA]</scope>
    <source>
        <strain evidence="8">NCAIM B.02333</strain>
    </source>
</reference>
<dbReference type="InterPro" id="IPR000086">
    <property type="entry name" value="NUDIX_hydrolase_dom"/>
</dbReference>
<comment type="similarity">
    <text evidence="2 5">Belongs to the Nudix hydrolase family.</text>
</comment>
<evidence type="ECO:0000313" key="7">
    <source>
        <dbReference type="EMBL" id="MFC3689930.1"/>
    </source>
</evidence>
<comment type="caution">
    <text evidence="7">The sequence shown here is derived from an EMBL/GenBank/DDBJ whole genome shotgun (WGS) entry which is preliminary data.</text>
</comment>
<dbReference type="GO" id="GO:0016787">
    <property type="term" value="F:hydrolase activity"/>
    <property type="evidence" value="ECO:0007669"/>
    <property type="project" value="UniProtKB-KW"/>
</dbReference>
<name>A0ABV7WJ98_9MICO</name>
<dbReference type="InterPro" id="IPR020476">
    <property type="entry name" value="Nudix_hydrolase"/>
</dbReference>
<keyword evidence="4" id="KW-0460">Magnesium</keyword>
<dbReference type="EMBL" id="JBHRWW010000014">
    <property type="protein sequence ID" value="MFC3689930.1"/>
    <property type="molecule type" value="Genomic_DNA"/>
</dbReference>
<evidence type="ECO:0000259" key="6">
    <source>
        <dbReference type="PROSITE" id="PS51462"/>
    </source>
</evidence>
<dbReference type="PROSITE" id="PS51462">
    <property type="entry name" value="NUDIX"/>
    <property type="match status" value="1"/>
</dbReference>
<keyword evidence="3 5" id="KW-0378">Hydrolase</keyword>
<dbReference type="CDD" id="cd04685">
    <property type="entry name" value="NUDIX_Hydrolase"/>
    <property type="match status" value="1"/>
</dbReference>
<dbReference type="PRINTS" id="PR00502">
    <property type="entry name" value="NUDIXFAMILY"/>
</dbReference>
<dbReference type="PANTHER" id="PTHR43046">
    <property type="entry name" value="GDP-MANNOSE MANNOSYL HYDROLASE"/>
    <property type="match status" value="1"/>
</dbReference>
<evidence type="ECO:0000256" key="2">
    <source>
        <dbReference type="ARBA" id="ARBA00005582"/>
    </source>
</evidence>
<evidence type="ECO:0000313" key="8">
    <source>
        <dbReference type="Proteomes" id="UP001595685"/>
    </source>
</evidence>
<dbReference type="Proteomes" id="UP001595685">
    <property type="component" value="Unassembled WGS sequence"/>
</dbReference>
<evidence type="ECO:0000256" key="4">
    <source>
        <dbReference type="ARBA" id="ARBA00022842"/>
    </source>
</evidence>
<evidence type="ECO:0000256" key="5">
    <source>
        <dbReference type="RuleBase" id="RU003476"/>
    </source>
</evidence>
<dbReference type="InterPro" id="IPR015797">
    <property type="entry name" value="NUDIX_hydrolase-like_dom_sf"/>
</dbReference>
<dbReference type="PROSITE" id="PS00893">
    <property type="entry name" value="NUDIX_BOX"/>
    <property type="match status" value="1"/>
</dbReference>
<accession>A0ABV7WJ98</accession>
<dbReference type="RefSeq" id="WP_340295716.1">
    <property type="nucleotide sequence ID" value="NZ_JBBEOI010000287.1"/>
</dbReference>
<evidence type="ECO:0000256" key="1">
    <source>
        <dbReference type="ARBA" id="ARBA00001946"/>
    </source>
</evidence>
<sequence length="165" mass="18095">MADDERAGDEGAAVVDREAARVLLLDGRGRVLLFLGRDPARPDDGTWWFTPGGGAEDGEDPGQTARRELWEETGLRVDALEGPVAERTTEFGFDGVTYRQHEHYFVARLGDAEVVTAPAAYTELEERAVLGSRWWGEAELRTTDDVVHPGWLGAWLSAETLGRAG</sequence>